<evidence type="ECO:0000313" key="8">
    <source>
        <dbReference type="EMBL" id="PWS27987.1"/>
    </source>
</evidence>
<proteinExistence type="inferred from homology"/>
<dbReference type="PRINTS" id="PR00507">
    <property type="entry name" value="N12N6MTFRASE"/>
</dbReference>
<dbReference type="PROSITE" id="PS00092">
    <property type="entry name" value="N6_MTASE"/>
    <property type="match status" value="1"/>
</dbReference>
<dbReference type="GO" id="GO:0032259">
    <property type="term" value="P:methylation"/>
    <property type="evidence" value="ECO:0007669"/>
    <property type="project" value="UniProtKB-KW"/>
</dbReference>
<dbReference type="Gene3D" id="3.40.50.150">
    <property type="entry name" value="Vaccinia Virus protein VP39"/>
    <property type="match status" value="1"/>
</dbReference>
<reference evidence="8 9" key="1">
    <citation type="submission" date="2018-05" db="EMBL/GenBank/DDBJ databases">
        <title>Pedobacter paludis sp. nov., isolated from wetland soil.</title>
        <authorList>
            <person name="Zhang Y."/>
            <person name="Wang G."/>
        </authorList>
    </citation>
    <scope>NUCLEOTIDE SEQUENCE [LARGE SCALE GENOMIC DNA]</scope>
    <source>
        <strain evidence="8 9">KCTC22721</strain>
    </source>
</reference>
<keyword evidence="3" id="KW-0489">Methyltransferase</keyword>
<dbReference type="Proteomes" id="UP000245379">
    <property type="component" value="Unassembled WGS sequence"/>
</dbReference>
<dbReference type="InterPro" id="IPR003356">
    <property type="entry name" value="DNA_methylase_A-5"/>
</dbReference>
<dbReference type="InterPro" id="IPR002052">
    <property type="entry name" value="DNA_methylase_N6_adenine_CS"/>
</dbReference>
<evidence type="ECO:0000256" key="3">
    <source>
        <dbReference type="ARBA" id="ARBA00022603"/>
    </source>
</evidence>
<dbReference type="PANTHER" id="PTHR33841">
    <property type="entry name" value="DNA METHYLTRANSFERASE YEEA-RELATED"/>
    <property type="match status" value="1"/>
</dbReference>
<comment type="catalytic activity">
    <reaction evidence="6">
        <text>a 2'-deoxyadenosine in DNA + S-adenosyl-L-methionine = an N(6)-methyl-2'-deoxyadenosine in DNA + S-adenosyl-L-homocysteine + H(+)</text>
        <dbReference type="Rhea" id="RHEA:15197"/>
        <dbReference type="Rhea" id="RHEA-COMP:12418"/>
        <dbReference type="Rhea" id="RHEA-COMP:12419"/>
        <dbReference type="ChEBI" id="CHEBI:15378"/>
        <dbReference type="ChEBI" id="CHEBI:57856"/>
        <dbReference type="ChEBI" id="CHEBI:59789"/>
        <dbReference type="ChEBI" id="CHEBI:90615"/>
        <dbReference type="ChEBI" id="CHEBI:90616"/>
        <dbReference type="EC" id="2.1.1.72"/>
    </reaction>
</comment>
<dbReference type="RefSeq" id="WP_109925748.1">
    <property type="nucleotide sequence ID" value="NZ_QGNZ01000002.1"/>
</dbReference>
<evidence type="ECO:0000259" key="7">
    <source>
        <dbReference type="Pfam" id="PF02384"/>
    </source>
</evidence>
<sequence length="786" mass="90714">MINLSETLTWKQKFGLLPIHLRPLINDSTFVLLNGGNGDFCLQTENYDDLTPDYYSKSWSSSTKNFLVLDQGLVKIFNWEKNVYEEISQDVVKANFNKFYQYLLSNSRRSDKDVVPFIVDIFRQMRNLTREKTNPVEALNLLFVLLSSLEDDYLDLDENKWNLNKVDIPDNFGFFVDKINKGINNIKPEFDIIIRHSAGMLFQEAQKEVFYFSSQRDLFGGVSSTLETISSSYSSIHYTPPYLSRTIVENALRQLDLSKTSLKILDPSCGSSEFLVEVLKQLRELKYQGELEVIGFDSSQTAINTSNYLLRYEQRTIWRDQLKFKFLIVEDSLRESWDNDYDLILMNPPFVSWELLSNSINRDAVQHTLGSNFIGKPNQASAFFYKSIQSLKDGGVIGCVIPSSLLTLDSYKKLRDEISQIISFSLLGKLGNFVFEDALTDVSIIIGNKPKKMSMPTLLWTQNQKGVAQEALRDLRKMSYSNELSMSSDLYSIYQPLKFPIVKNTWKPVSSSEHELLTSLDLLVAEGRLSTIGQIFKVQQGIRQGAKNIFKITEAEYSKLSIKEKGYFRLVADNETIRYGQFQSPKTFIWYPYDRNGVVLKTVDDVIKNAQFSYETMLLPNEGLLKKRAGITEWWGLTRPRNWQFERQPKILSAEFGSSSSFAFDKIGHYVVERGNAWILNDLSDENDYYFYLSLFSSPFFDRLLSIYSKQLAGGNWYDLGKMYTSQIPIPEIFRSQEASEDLNKLHSGSHIYARLVEIGVQISEGSFFDKRVLDDWIQQYLYPRI</sequence>
<dbReference type="GO" id="GO:0008170">
    <property type="term" value="F:N-methyltransferase activity"/>
    <property type="evidence" value="ECO:0007669"/>
    <property type="project" value="InterPro"/>
</dbReference>
<gene>
    <name evidence="8" type="ORF">DHW03_10520</name>
</gene>
<accession>A0A317EP76</accession>
<keyword evidence="5" id="KW-0680">Restriction system</keyword>
<dbReference type="EMBL" id="QGNZ01000002">
    <property type="protein sequence ID" value="PWS27987.1"/>
    <property type="molecule type" value="Genomic_DNA"/>
</dbReference>
<dbReference type="PANTHER" id="PTHR33841:SF1">
    <property type="entry name" value="DNA METHYLTRANSFERASE A"/>
    <property type="match status" value="1"/>
</dbReference>
<feature type="domain" description="DNA methylase adenine-specific" evidence="7">
    <location>
        <begin position="237"/>
        <end position="478"/>
    </location>
</feature>
<comment type="similarity">
    <text evidence="1">Belongs to the N(4)/N(6)-methyltransferase family.</text>
</comment>
<evidence type="ECO:0000256" key="1">
    <source>
        <dbReference type="ARBA" id="ARBA00006594"/>
    </source>
</evidence>
<name>A0A317EP76_9SPHI</name>
<keyword evidence="4" id="KW-0808">Transferase</keyword>
<evidence type="ECO:0000256" key="6">
    <source>
        <dbReference type="ARBA" id="ARBA00047942"/>
    </source>
</evidence>
<evidence type="ECO:0000313" key="9">
    <source>
        <dbReference type="Proteomes" id="UP000245379"/>
    </source>
</evidence>
<organism evidence="8 9">
    <name type="scientific">Pedobacter yonginense</name>
    <dbReference type="NCBI Taxonomy" id="651869"/>
    <lineage>
        <taxon>Bacteria</taxon>
        <taxon>Pseudomonadati</taxon>
        <taxon>Bacteroidota</taxon>
        <taxon>Sphingobacteriia</taxon>
        <taxon>Sphingobacteriales</taxon>
        <taxon>Sphingobacteriaceae</taxon>
        <taxon>Pedobacter</taxon>
    </lineage>
</organism>
<dbReference type="Pfam" id="PF02384">
    <property type="entry name" value="N6_Mtase"/>
    <property type="match status" value="1"/>
</dbReference>
<dbReference type="InterPro" id="IPR050953">
    <property type="entry name" value="N4_N6_ade-DNA_methylase"/>
</dbReference>
<dbReference type="GO" id="GO:0009307">
    <property type="term" value="P:DNA restriction-modification system"/>
    <property type="evidence" value="ECO:0007669"/>
    <property type="project" value="UniProtKB-KW"/>
</dbReference>
<evidence type="ECO:0000256" key="2">
    <source>
        <dbReference type="ARBA" id="ARBA00011900"/>
    </source>
</evidence>
<evidence type="ECO:0000256" key="5">
    <source>
        <dbReference type="ARBA" id="ARBA00022747"/>
    </source>
</evidence>
<dbReference type="GO" id="GO:0009007">
    <property type="term" value="F:site-specific DNA-methyltransferase (adenine-specific) activity"/>
    <property type="evidence" value="ECO:0007669"/>
    <property type="project" value="UniProtKB-EC"/>
</dbReference>
<dbReference type="AlphaFoldDB" id="A0A317EP76"/>
<dbReference type="EC" id="2.1.1.72" evidence="2"/>
<dbReference type="CDD" id="cd02440">
    <property type="entry name" value="AdoMet_MTases"/>
    <property type="match status" value="1"/>
</dbReference>
<dbReference type="OrthoDB" id="32195at2"/>
<dbReference type="InterPro" id="IPR029063">
    <property type="entry name" value="SAM-dependent_MTases_sf"/>
</dbReference>
<dbReference type="GO" id="GO:0003677">
    <property type="term" value="F:DNA binding"/>
    <property type="evidence" value="ECO:0007669"/>
    <property type="project" value="InterPro"/>
</dbReference>
<protein>
    <recommendedName>
        <fullName evidence="2">site-specific DNA-methyltransferase (adenine-specific)</fullName>
        <ecNumber evidence="2">2.1.1.72</ecNumber>
    </recommendedName>
</protein>
<keyword evidence="9" id="KW-1185">Reference proteome</keyword>
<comment type="caution">
    <text evidence="8">The sequence shown here is derived from an EMBL/GenBank/DDBJ whole genome shotgun (WGS) entry which is preliminary data.</text>
</comment>
<evidence type="ECO:0000256" key="4">
    <source>
        <dbReference type="ARBA" id="ARBA00022679"/>
    </source>
</evidence>
<dbReference type="SUPFAM" id="SSF53335">
    <property type="entry name" value="S-adenosyl-L-methionine-dependent methyltransferases"/>
    <property type="match status" value="1"/>
</dbReference>